<keyword evidence="2" id="KW-1185">Reference proteome</keyword>
<reference evidence="1" key="1">
    <citation type="submission" date="2015-07" db="EMBL/GenBank/DDBJ databases">
        <title>Draft genome sequence of Streptomyces fradiae, a resistant strain to nitron-oligomycin.</title>
        <authorList>
            <person name="Vatlin A.A."/>
            <person name="Bekker O.B."/>
            <person name="Danilenko V.N."/>
        </authorList>
    </citation>
    <scope>NUCLEOTIDE SEQUENCE</scope>
    <source>
        <strain evidence="1">Olg1-1</strain>
    </source>
</reference>
<proteinExistence type="predicted"/>
<dbReference type="Proteomes" id="UP000037185">
    <property type="component" value="Unassembled WGS sequence"/>
</dbReference>
<accession>A0ACC4W5I1</accession>
<name>A0ACC4W5I1_STRFR</name>
<sequence length="158" mass="17089">MSVASVLTSLTLRLRDIVRGVWREAAKFGTVGALAFVLDHGGYTLLVFGLPGGGGGPMRDLPVRASVLATGAATLFSWAGNRYWTYRSRRRDNMAHELLLFTVVNVIGIAITAGTVLLSRQLLGLDSVLSDNTARVCGWGVATLFRFFAYRSYVFTAA</sequence>
<comment type="caution">
    <text evidence="1">The sequence shown here is derived from an EMBL/GenBank/DDBJ whole genome shotgun (WGS) entry which is preliminary data.</text>
</comment>
<protein>
    <submittedName>
        <fullName evidence="1">Monosaccharide translocase</fullName>
    </submittedName>
</protein>
<dbReference type="EMBL" id="LGSP01000073">
    <property type="protein sequence ID" value="KNE79740.1"/>
    <property type="molecule type" value="Genomic_DNA"/>
</dbReference>
<evidence type="ECO:0000313" key="2">
    <source>
        <dbReference type="Proteomes" id="UP000037185"/>
    </source>
</evidence>
<gene>
    <name evidence="1" type="ORF">ADZ36_25970</name>
</gene>
<evidence type="ECO:0000313" key="1">
    <source>
        <dbReference type="EMBL" id="KNE79740.1"/>
    </source>
</evidence>
<organism evidence="1 2">
    <name type="scientific">Streptomyces fradiae</name>
    <name type="common">Streptomyces roseoflavus</name>
    <dbReference type="NCBI Taxonomy" id="1906"/>
    <lineage>
        <taxon>Bacteria</taxon>
        <taxon>Bacillati</taxon>
        <taxon>Actinomycetota</taxon>
        <taxon>Actinomycetes</taxon>
        <taxon>Kitasatosporales</taxon>
        <taxon>Streptomycetaceae</taxon>
        <taxon>Streptomyces</taxon>
    </lineage>
</organism>